<keyword evidence="2" id="KW-1185">Reference proteome</keyword>
<dbReference type="EMBL" id="BOQE01000001">
    <property type="protein sequence ID" value="GIM47969.1"/>
    <property type="molecule type" value="Genomic_DNA"/>
</dbReference>
<reference evidence="1" key="1">
    <citation type="journal article" date="2023" name="Int. J. Syst. Evol. Microbiol.">
        <title>Collibacillus ludicampi gen. nov., sp. nov., a new soil bacterium of the family Alicyclobacillaceae.</title>
        <authorList>
            <person name="Jojima T."/>
            <person name="Ioku Y."/>
            <person name="Fukuta Y."/>
            <person name="Shirasaka N."/>
            <person name="Matsumura Y."/>
            <person name="Mori M."/>
        </authorList>
    </citation>
    <scope>NUCLEOTIDE SEQUENCE</scope>
    <source>
        <strain evidence="1">TP075</strain>
    </source>
</reference>
<dbReference type="AlphaFoldDB" id="A0AAV4LJG8"/>
<sequence length="47" mass="5800">MPSFYYLLYKYLSNLYKIVTLHTVIEKEIIIRLNERTVVIRERLKIL</sequence>
<evidence type="ECO:0000313" key="2">
    <source>
        <dbReference type="Proteomes" id="UP001057291"/>
    </source>
</evidence>
<comment type="caution">
    <text evidence="1">The sequence shown here is derived from an EMBL/GenBank/DDBJ whole genome shotgun (WGS) entry which is preliminary data.</text>
</comment>
<evidence type="ECO:0000313" key="1">
    <source>
        <dbReference type="EMBL" id="GIM47969.1"/>
    </source>
</evidence>
<proteinExistence type="predicted"/>
<accession>A0AAV4LJG8</accession>
<name>A0AAV4LJG8_9BACL</name>
<dbReference type="Proteomes" id="UP001057291">
    <property type="component" value="Unassembled WGS sequence"/>
</dbReference>
<gene>
    <name evidence="1" type="ORF">DNHGIG_35180</name>
</gene>
<protein>
    <submittedName>
        <fullName evidence="1">Uncharacterized protein</fullName>
    </submittedName>
</protein>
<organism evidence="1 2">
    <name type="scientific">Collibacillus ludicampi</name>
    <dbReference type="NCBI Taxonomy" id="2771369"/>
    <lineage>
        <taxon>Bacteria</taxon>
        <taxon>Bacillati</taxon>
        <taxon>Bacillota</taxon>
        <taxon>Bacilli</taxon>
        <taxon>Bacillales</taxon>
        <taxon>Alicyclobacillaceae</taxon>
        <taxon>Collibacillus</taxon>
    </lineage>
</organism>